<sequence length="63" mass="7154">PHLVETKKAKRFNSALRGLHELCSWGAKEGLKKLRSFHEAQSRPSLPELTTRSRGQVIDTVWA</sequence>
<name>A0AAE1EBB5_9GAST</name>
<evidence type="ECO:0000313" key="2">
    <source>
        <dbReference type="Proteomes" id="UP001283361"/>
    </source>
</evidence>
<dbReference type="Proteomes" id="UP001283361">
    <property type="component" value="Unassembled WGS sequence"/>
</dbReference>
<reference evidence="1" key="1">
    <citation type="journal article" date="2023" name="G3 (Bethesda)">
        <title>A reference genome for the long-term kleptoplast-retaining sea slug Elysia crispata morphotype clarki.</title>
        <authorList>
            <person name="Eastman K.E."/>
            <person name="Pendleton A.L."/>
            <person name="Shaikh M.A."/>
            <person name="Suttiyut T."/>
            <person name="Ogas R."/>
            <person name="Tomko P."/>
            <person name="Gavelis G."/>
            <person name="Widhalm J.R."/>
            <person name="Wisecaver J.H."/>
        </authorList>
    </citation>
    <scope>NUCLEOTIDE SEQUENCE</scope>
    <source>
        <strain evidence="1">ECLA1</strain>
    </source>
</reference>
<organism evidence="1 2">
    <name type="scientific">Elysia crispata</name>
    <name type="common">lettuce slug</name>
    <dbReference type="NCBI Taxonomy" id="231223"/>
    <lineage>
        <taxon>Eukaryota</taxon>
        <taxon>Metazoa</taxon>
        <taxon>Spiralia</taxon>
        <taxon>Lophotrochozoa</taxon>
        <taxon>Mollusca</taxon>
        <taxon>Gastropoda</taxon>
        <taxon>Heterobranchia</taxon>
        <taxon>Euthyneura</taxon>
        <taxon>Panpulmonata</taxon>
        <taxon>Sacoglossa</taxon>
        <taxon>Placobranchoidea</taxon>
        <taxon>Plakobranchidae</taxon>
        <taxon>Elysia</taxon>
    </lineage>
</organism>
<protein>
    <submittedName>
        <fullName evidence="1">Uncharacterized protein</fullName>
    </submittedName>
</protein>
<feature type="non-terminal residue" evidence="1">
    <location>
        <position position="1"/>
    </location>
</feature>
<accession>A0AAE1EBB5</accession>
<gene>
    <name evidence="1" type="ORF">RRG08_067267</name>
</gene>
<evidence type="ECO:0000313" key="1">
    <source>
        <dbReference type="EMBL" id="KAK3801211.1"/>
    </source>
</evidence>
<proteinExistence type="predicted"/>
<dbReference type="EMBL" id="JAWDGP010000354">
    <property type="protein sequence ID" value="KAK3801211.1"/>
    <property type="molecule type" value="Genomic_DNA"/>
</dbReference>
<comment type="caution">
    <text evidence="1">The sequence shown here is derived from an EMBL/GenBank/DDBJ whole genome shotgun (WGS) entry which is preliminary data.</text>
</comment>
<keyword evidence="2" id="KW-1185">Reference proteome</keyword>
<dbReference type="AlphaFoldDB" id="A0AAE1EBB5"/>